<evidence type="ECO:0000256" key="4">
    <source>
        <dbReference type="SAM" id="Phobius"/>
    </source>
</evidence>
<keyword evidence="1" id="KW-0808">Transferase</keyword>
<dbReference type="Proteomes" id="UP000654345">
    <property type="component" value="Unassembled WGS sequence"/>
</dbReference>
<evidence type="ECO:0000259" key="5">
    <source>
        <dbReference type="Pfam" id="PF07730"/>
    </source>
</evidence>
<evidence type="ECO:0000313" key="6">
    <source>
        <dbReference type="EMBL" id="GHO57384.1"/>
    </source>
</evidence>
<comment type="caution">
    <text evidence="6">The sequence shown here is derived from an EMBL/GenBank/DDBJ whole genome shotgun (WGS) entry which is preliminary data.</text>
</comment>
<feature type="transmembrane region" description="Helical" evidence="4">
    <location>
        <begin position="50"/>
        <end position="70"/>
    </location>
</feature>
<keyword evidence="2 6" id="KW-0418">Kinase</keyword>
<proteinExistence type="predicted"/>
<keyword evidence="4" id="KW-0812">Transmembrane</keyword>
<organism evidence="6 7">
    <name type="scientific">Ktedonobacter robiniae</name>
    <dbReference type="NCBI Taxonomy" id="2778365"/>
    <lineage>
        <taxon>Bacteria</taxon>
        <taxon>Bacillati</taxon>
        <taxon>Chloroflexota</taxon>
        <taxon>Ktedonobacteria</taxon>
        <taxon>Ktedonobacterales</taxon>
        <taxon>Ktedonobacteraceae</taxon>
        <taxon>Ktedonobacter</taxon>
    </lineage>
</organism>
<evidence type="ECO:0000256" key="3">
    <source>
        <dbReference type="ARBA" id="ARBA00023012"/>
    </source>
</evidence>
<protein>
    <submittedName>
        <fullName evidence="6">Two-component sensor histidine kinase</fullName>
    </submittedName>
</protein>
<sequence length="394" mass="43387">MLDTQKAQDTKIDLMEKAPGPSPYLLWLIWVIWLPFFTPGIIGLCLAHPPLPILLISFLGVALFFTLYLRETLVNAQRLTGQIRLTPGSHVRSWLSFAGMATLSFALPLISHGDPGDWLDFFIFTASYVGGRFQTRQTTLMLILLVLLNVGTGWLVHFSWIGIGRSVVFVIAVGYVVKAIVWSLTIRRELRQAREEIAHLAVMNERLRIARDLHDLLGHSLSLIALKSELAGRLLVMAPERAATEVRDIEQVARTTLQEVREAVTSYRQPTLASEIQAAQEILAAAGIVYNYEGDEKIIHTLPATIEAVLGWVIREGVTNIIKHSRAQHCTLSISQHPHKIHLVLTNDGPVASSTTKGNGLHGITERVAILGGTCEARAGLKGGFCLTVSLPTP</sequence>
<evidence type="ECO:0000313" key="7">
    <source>
        <dbReference type="Proteomes" id="UP000654345"/>
    </source>
</evidence>
<feature type="transmembrane region" description="Helical" evidence="4">
    <location>
        <begin position="91"/>
        <end position="110"/>
    </location>
</feature>
<evidence type="ECO:0000256" key="2">
    <source>
        <dbReference type="ARBA" id="ARBA00022777"/>
    </source>
</evidence>
<keyword evidence="4" id="KW-1133">Transmembrane helix</keyword>
<dbReference type="GO" id="GO:0016301">
    <property type="term" value="F:kinase activity"/>
    <property type="evidence" value="ECO:0007669"/>
    <property type="project" value="UniProtKB-KW"/>
</dbReference>
<dbReference type="CDD" id="cd16917">
    <property type="entry name" value="HATPase_UhpB-NarQ-NarX-like"/>
    <property type="match status" value="1"/>
</dbReference>
<dbReference type="Gene3D" id="3.30.565.10">
    <property type="entry name" value="Histidine kinase-like ATPase, C-terminal domain"/>
    <property type="match status" value="1"/>
</dbReference>
<dbReference type="Pfam" id="PF07730">
    <property type="entry name" value="HisKA_3"/>
    <property type="match status" value="1"/>
</dbReference>
<keyword evidence="4" id="KW-0472">Membrane</keyword>
<feature type="domain" description="Signal transduction histidine kinase subgroup 3 dimerisation and phosphoacceptor" evidence="5">
    <location>
        <begin position="205"/>
        <end position="271"/>
    </location>
</feature>
<accession>A0ABQ3UXJ9</accession>
<dbReference type="PANTHER" id="PTHR24421:SF63">
    <property type="entry name" value="SENSOR HISTIDINE KINASE DESK"/>
    <property type="match status" value="1"/>
</dbReference>
<feature type="transmembrane region" description="Helical" evidence="4">
    <location>
        <begin position="24"/>
        <end position="44"/>
    </location>
</feature>
<dbReference type="PANTHER" id="PTHR24421">
    <property type="entry name" value="NITRATE/NITRITE SENSOR PROTEIN NARX-RELATED"/>
    <property type="match status" value="1"/>
</dbReference>
<gene>
    <name evidence="6" type="ORF">KSB_58590</name>
</gene>
<dbReference type="SUPFAM" id="SSF55874">
    <property type="entry name" value="ATPase domain of HSP90 chaperone/DNA topoisomerase II/histidine kinase"/>
    <property type="match status" value="1"/>
</dbReference>
<reference evidence="6 7" key="1">
    <citation type="journal article" date="2021" name="Int. J. Syst. Evol. Microbiol.">
        <title>Reticulibacter mediterranei gen. nov., sp. nov., within the new family Reticulibacteraceae fam. nov., and Ktedonospora formicarum gen. nov., sp. nov., Ktedonobacter robiniae sp. nov., Dictyobacter formicarum sp. nov. and Dictyobacter arantiisoli sp. nov., belonging to the class Ktedonobacteria.</title>
        <authorList>
            <person name="Yabe S."/>
            <person name="Zheng Y."/>
            <person name="Wang C.M."/>
            <person name="Sakai Y."/>
            <person name="Abe K."/>
            <person name="Yokota A."/>
            <person name="Donadio S."/>
            <person name="Cavaletti L."/>
            <person name="Monciardini P."/>
        </authorList>
    </citation>
    <scope>NUCLEOTIDE SEQUENCE [LARGE SCALE GENOMIC DNA]</scope>
    <source>
        <strain evidence="6 7">SOSP1-30</strain>
    </source>
</reference>
<keyword evidence="3" id="KW-0902">Two-component regulatory system</keyword>
<feature type="transmembrane region" description="Helical" evidence="4">
    <location>
        <begin position="140"/>
        <end position="161"/>
    </location>
</feature>
<dbReference type="EMBL" id="BNJG01000002">
    <property type="protein sequence ID" value="GHO57384.1"/>
    <property type="molecule type" value="Genomic_DNA"/>
</dbReference>
<keyword evidence="7" id="KW-1185">Reference proteome</keyword>
<feature type="transmembrane region" description="Helical" evidence="4">
    <location>
        <begin position="167"/>
        <end position="186"/>
    </location>
</feature>
<dbReference type="Gene3D" id="1.20.5.1930">
    <property type="match status" value="1"/>
</dbReference>
<dbReference type="InterPro" id="IPR036890">
    <property type="entry name" value="HATPase_C_sf"/>
</dbReference>
<dbReference type="InterPro" id="IPR050482">
    <property type="entry name" value="Sensor_HK_TwoCompSys"/>
</dbReference>
<evidence type="ECO:0000256" key="1">
    <source>
        <dbReference type="ARBA" id="ARBA00022679"/>
    </source>
</evidence>
<dbReference type="RefSeq" id="WP_201373795.1">
    <property type="nucleotide sequence ID" value="NZ_BNJG01000002.1"/>
</dbReference>
<name>A0ABQ3UXJ9_9CHLR</name>
<dbReference type="InterPro" id="IPR011712">
    <property type="entry name" value="Sig_transdc_His_kin_sub3_dim/P"/>
</dbReference>